<gene>
    <name evidence="3" type="ORF">MMAD_42620</name>
</gene>
<evidence type="ECO:0000313" key="4">
    <source>
        <dbReference type="Proteomes" id="UP000466517"/>
    </source>
</evidence>
<keyword evidence="4" id="KW-1185">Reference proteome</keyword>
<keyword evidence="2" id="KW-0812">Transmembrane</keyword>
<name>A0A7I7XL86_9MYCO</name>
<proteinExistence type="predicted"/>
<reference evidence="3 4" key="1">
    <citation type="journal article" date="2019" name="Emerg. Microbes Infect.">
        <title>Comprehensive subspecies identification of 175 nontuberculous mycobacteria species based on 7547 genomic profiles.</title>
        <authorList>
            <person name="Matsumoto Y."/>
            <person name="Kinjo T."/>
            <person name="Motooka D."/>
            <person name="Nabeya D."/>
            <person name="Jung N."/>
            <person name="Uechi K."/>
            <person name="Horii T."/>
            <person name="Iida T."/>
            <person name="Fujita J."/>
            <person name="Nakamura S."/>
        </authorList>
    </citation>
    <scope>NUCLEOTIDE SEQUENCE [LARGE SCALE GENOMIC DNA]</scope>
    <source>
        <strain evidence="3 4">JCM 13574</strain>
    </source>
</reference>
<keyword evidence="2" id="KW-0472">Membrane</keyword>
<evidence type="ECO:0000313" key="3">
    <source>
        <dbReference type="EMBL" id="BBZ29967.1"/>
    </source>
</evidence>
<evidence type="ECO:0000256" key="1">
    <source>
        <dbReference type="SAM" id="MobiDB-lite"/>
    </source>
</evidence>
<organism evidence="3 4">
    <name type="scientific">Mycolicibacterium madagascariense</name>
    <dbReference type="NCBI Taxonomy" id="212765"/>
    <lineage>
        <taxon>Bacteria</taxon>
        <taxon>Bacillati</taxon>
        <taxon>Actinomycetota</taxon>
        <taxon>Actinomycetes</taxon>
        <taxon>Mycobacteriales</taxon>
        <taxon>Mycobacteriaceae</taxon>
        <taxon>Mycolicibacterium</taxon>
    </lineage>
</organism>
<dbReference type="AlphaFoldDB" id="A0A7I7XL86"/>
<dbReference type="KEGG" id="mmag:MMAD_42620"/>
<sequence>MDLAEAIYLIAALLWIGAALGGLAVVVIVALKVRARRRRLNRLLDVVRVPARLYAGSVRTQMRWDPWPSAPARNRRRRAGSGPRGRQR</sequence>
<dbReference type="EMBL" id="AP022610">
    <property type="protein sequence ID" value="BBZ29967.1"/>
    <property type="molecule type" value="Genomic_DNA"/>
</dbReference>
<feature type="transmembrane region" description="Helical" evidence="2">
    <location>
        <begin position="6"/>
        <end position="31"/>
    </location>
</feature>
<keyword evidence="2" id="KW-1133">Transmembrane helix</keyword>
<dbReference type="Proteomes" id="UP000466517">
    <property type="component" value="Chromosome"/>
</dbReference>
<protein>
    <submittedName>
        <fullName evidence="3">Uncharacterized protein</fullName>
    </submittedName>
</protein>
<evidence type="ECO:0000256" key="2">
    <source>
        <dbReference type="SAM" id="Phobius"/>
    </source>
</evidence>
<feature type="compositionally biased region" description="Basic residues" evidence="1">
    <location>
        <begin position="73"/>
        <end position="88"/>
    </location>
</feature>
<accession>A0A7I7XL86</accession>
<feature type="region of interest" description="Disordered" evidence="1">
    <location>
        <begin position="63"/>
        <end position="88"/>
    </location>
</feature>